<dbReference type="GO" id="GO:0044550">
    <property type="term" value="P:secondary metabolite biosynthetic process"/>
    <property type="evidence" value="ECO:0007669"/>
    <property type="project" value="TreeGrafter"/>
</dbReference>
<dbReference type="NCBIfam" id="NF006829">
    <property type="entry name" value="PRK09352.1"/>
    <property type="match status" value="1"/>
</dbReference>
<evidence type="ECO:0000259" key="3">
    <source>
        <dbReference type="Pfam" id="PF08541"/>
    </source>
</evidence>
<name>A0A1H9MC24_9PSEU</name>
<dbReference type="PANTHER" id="PTHR34069">
    <property type="entry name" value="3-OXOACYL-[ACYL-CARRIER-PROTEIN] SYNTHASE 3"/>
    <property type="match status" value="1"/>
</dbReference>
<dbReference type="EMBL" id="FOGI01000002">
    <property type="protein sequence ID" value="SER21248.1"/>
    <property type="molecule type" value="Genomic_DNA"/>
</dbReference>
<dbReference type="PANTHER" id="PTHR34069:SF2">
    <property type="entry name" value="BETA-KETOACYL-[ACYL-CARRIER-PROTEIN] SYNTHASE III"/>
    <property type="match status" value="1"/>
</dbReference>
<dbReference type="STRING" id="155974.SAMN04487818_10283"/>
<keyword evidence="1" id="KW-0808">Transferase</keyword>
<proteinExistence type="predicted"/>
<evidence type="ECO:0000256" key="1">
    <source>
        <dbReference type="ARBA" id="ARBA00022679"/>
    </source>
</evidence>
<dbReference type="AlphaFoldDB" id="A0A1H9MC24"/>
<evidence type="ECO:0000313" key="6">
    <source>
        <dbReference type="Proteomes" id="UP000199051"/>
    </source>
</evidence>
<dbReference type="InterPro" id="IPR016039">
    <property type="entry name" value="Thiolase-like"/>
</dbReference>
<dbReference type="Proteomes" id="UP000199051">
    <property type="component" value="Unassembled WGS sequence"/>
</dbReference>
<keyword evidence="6" id="KW-1185">Reference proteome</keyword>
<dbReference type="GO" id="GO:0004315">
    <property type="term" value="F:3-oxoacyl-[acyl-carrier-protein] synthase activity"/>
    <property type="evidence" value="ECO:0007669"/>
    <property type="project" value="InterPro"/>
</dbReference>
<keyword evidence="2" id="KW-0012">Acyltransferase</keyword>
<dbReference type="SUPFAM" id="SSF53901">
    <property type="entry name" value="Thiolase-like"/>
    <property type="match status" value="2"/>
</dbReference>
<dbReference type="Gene3D" id="3.40.47.10">
    <property type="match status" value="1"/>
</dbReference>
<accession>A0A1H9MC24</accession>
<reference evidence="6" key="1">
    <citation type="submission" date="2016-10" db="EMBL/GenBank/DDBJ databases">
        <authorList>
            <person name="Varghese N."/>
            <person name="Submissions S."/>
        </authorList>
    </citation>
    <scope>NUCLEOTIDE SEQUENCE [LARGE SCALE GENOMIC DNA]</scope>
    <source>
        <strain evidence="6">DSM 44260</strain>
    </source>
</reference>
<evidence type="ECO:0000256" key="2">
    <source>
        <dbReference type="ARBA" id="ARBA00023315"/>
    </source>
</evidence>
<dbReference type="Pfam" id="PF08545">
    <property type="entry name" value="ACP_syn_III"/>
    <property type="match status" value="1"/>
</dbReference>
<dbReference type="GO" id="GO:0006633">
    <property type="term" value="P:fatty acid biosynthetic process"/>
    <property type="evidence" value="ECO:0007669"/>
    <property type="project" value="InterPro"/>
</dbReference>
<dbReference type="CDD" id="cd00830">
    <property type="entry name" value="KAS_III"/>
    <property type="match status" value="1"/>
</dbReference>
<protein>
    <submittedName>
        <fullName evidence="5">3-oxoacyl-[acyl-carrier-protein] synthase-3</fullName>
    </submittedName>
</protein>
<dbReference type="InterPro" id="IPR013751">
    <property type="entry name" value="ACP_syn_III_N"/>
</dbReference>
<feature type="domain" description="Beta-ketoacyl-[acyl-carrier-protein] synthase III C-terminal" evidence="3">
    <location>
        <begin position="270"/>
        <end position="357"/>
    </location>
</feature>
<sequence>MAAARGGGGVSQDCFCGCALAEAADGPAVHRAPMPTSGIGILGCGAYLPDEEVGNDVVAAEVGVEESWIERKTGILARRRAAPWQAASDLAVPAAEAALERAGLTAADLSVIIIATSTPDSPQPATACVVQDKLGAVNAAAFDVNAVCSGFVFALETARRLVADGGHALVVGVDVYSRILDHTDRRTAVLFGDGAGAVVVGPTRPGRGIVASSLSSYGQHAGLIEVPGGGSRVPPTKESLAAGAHYFKMDGRAVREFVDREVPVAVRGFLADTGHADDAVAHFVPHQANGHMVAELERTLAFPTARTHVTFERYGNTGAASVPITLAAAQHEIAEGDLVLLTAFGGGMAMGMSLIRW</sequence>
<dbReference type="InterPro" id="IPR013747">
    <property type="entry name" value="ACP_syn_III_C"/>
</dbReference>
<evidence type="ECO:0000313" key="5">
    <source>
        <dbReference type="EMBL" id="SER21248.1"/>
    </source>
</evidence>
<dbReference type="Pfam" id="PF08541">
    <property type="entry name" value="ACP_syn_III_C"/>
    <property type="match status" value="1"/>
</dbReference>
<feature type="domain" description="Beta-ketoacyl-[acyl-carrier-protein] synthase III N-terminal" evidence="4">
    <location>
        <begin position="142"/>
        <end position="218"/>
    </location>
</feature>
<organism evidence="5 6">
    <name type="scientific">Actinokineospora terrae</name>
    <dbReference type="NCBI Taxonomy" id="155974"/>
    <lineage>
        <taxon>Bacteria</taxon>
        <taxon>Bacillati</taxon>
        <taxon>Actinomycetota</taxon>
        <taxon>Actinomycetes</taxon>
        <taxon>Pseudonocardiales</taxon>
        <taxon>Pseudonocardiaceae</taxon>
        <taxon>Actinokineospora</taxon>
    </lineage>
</organism>
<gene>
    <name evidence="5" type="ORF">SAMN04487818_10283</name>
</gene>
<evidence type="ECO:0000259" key="4">
    <source>
        <dbReference type="Pfam" id="PF08545"/>
    </source>
</evidence>